<keyword evidence="10" id="KW-1185">Reference proteome</keyword>
<proteinExistence type="inferred from homology"/>
<dbReference type="PANTHER" id="PTHR35800:SF1">
    <property type="entry name" value="RNA-BINDING PROTEIN KHPB"/>
    <property type="match status" value="1"/>
</dbReference>
<dbReference type="Proteomes" id="UP000269544">
    <property type="component" value="Chromosome"/>
</dbReference>
<dbReference type="PANTHER" id="PTHR35800">
    <property type="entry name" value="PROTEIN JAG"/>
    <property type="match status" value="1"/>
</dbReference>
<comment type="similarity">
    <text evidence="6">Belongs to the KhpB RNA-binding protein family.</text>
</comment>
<dbReference type="SMART" id="SM00393">
    <property type="entry name" value="R3H"/>
    <property type="match status" value="1"/>
</dbReference>
<reference evidence="9 10" key="1">
    <citation type="submission" date="2018-12" db="EMBL/GenBank/DDBJ databases">
        <authorList>
            <consortium name="Pathogen Informatics"/>
        </authorList>
    </citation>
    <scope>NUCLEOTIDE SEQUENCE [LARGE SCALE GENOMIC DNA]</scope>
    <source>
        <strain evidence="9 10">NCTC13079</strain>
    </source>
</reference>
<dbReference type="InterPro" id="IPR034079">
    <property type="entry name" value="R3H_KhpB"/>
</dbReference>
<dbReference type="SMART" id="SM01245">
    <property type="entry name" value="Jag_N"/>
    <property type="match status" value="1"/>
</dbReference>
<dbReference type="GO" id="GO:0008360">
    <property type="term" value="P:regulation of cell shape"/>
    <property type="evidence" value="ECO:0007669"/>
    <property type="project" value="UniProtKB-KW"/>
</dbReference>
<dbReference type="Gene3D" id="3.30.300.20">
    <property type="match status" value="1"/>
</dbReference>
<dbReference type="Pfam" id="PF14804">
    <property type="entry name" value="Jag_N"/>
    <property type="match status" value="1"/>
</dbReference>
<dbReference type="OrthoDB" id="9794483at2"/>
<evidence type="ECO:0000256" key="1">
    <source>
        <dbReference type="ARBA" id="ARBA00022490"/>
    </source>
</evidence>
<keyword evidence="2 6" id="KW-0694">RNA-binding</keyword>
<feature type="region of interest" description="Jag_N domain" evidence="6">
    <location>
        <begin position="5"/>
        <end position="55"/>
    </location>
</feature>
<dbReference type="AlphaFoldDB" id="A0A448V3K0"/>
<gene>
    <name evidence="6" type="primary">khpB</name>
    <name evidence="6" type="synonym">eloR</name>
    <name evidence="9" type="ORF">NCTC13079_01592</name>
</gene>
<protein>
    <recommendedName>
        <fullName evidence="6">RNA-binding protein KhpB</fullName>
    </recommendedName>
    <alternativeName>
        <fullName evidence="6">RNA-binding protein EloR</fullName>
    </alternativeName>
</protein>
<feature type="domain" description="R3H" evidence="8">
    <location>
        <begin position="216"/>
        <end position="282"/>
    </location>
</feature>
<comment type="domain">
    <text evidence="6">Has an N-terminal Jag-N domain and 2 RNA-binding domains (KH and R3H).</text>
</comment>
<dbReference type="NCBIfam" id="NF041568">
    <property type="entry name" value="Jag_EloR"/>
    <property type="match status" value="1"/>
</dbReference>
<dbReference type="Gene3D" id="3.30.30.80">
    <property type="entry name" value="probable RNA-binding protein from clostridium symbiosum atcc 14940"/>
    <property type="match status" value="1"/>
</dbReference>
<comment type="subcellular location">
    <subcellularLocation>
        <location evidence="6">Cytoplasm</location>
    </subcellularLocation>
</comment>
<feature type="compositionally biased region" description="Basic and acidic residues" evidence="7">
    <location>
        <begin position="73"/>
        <end position="88"/>
    </location>
</feature>
<feature type="region of interest" description="Disordered" evidence="7">
    <location>
        <begin position="73"/>
        <end position="120"/>
    </location>
</feature>
<dbReference type="GO" id="GO:0071555">
    <property type="term" value="P:cell wall organization"/>
    <property type="evidence" value="ECO:0007669"/>
    <property type="project" value="UniProtKB-KW"/>
</dbReference>
<dbReference type="HAMAP" id="MF_00867">
    <property type="entry name" value="KhpB"/>
    <property type="match status" value="1"/>
</dbReference>
<evidence type="ECO:0000256" key="3">
    <source>
        <dbReference type="ARBA" id="ARBA00022960"/>
    </source>
</evidence>
<evidence type="ECO:0000256" key="4">
    <source>
        <dbReference type="ARBA" id="ARBA00023186"/>
    </source>
</evidence>
<dbReference type="InterPro" id="IPR036867">
    <property type="entry name" value="R3H_dom_sf"/>
</dbReference>
<keyword evidence="1 6" id="KW-0963">Cytoplasm</keyword>
<dbReference type="InterPro" id="IPR001374">
    <property type="entry name" value="R3H_dom"/>
</dbReference>
<dbReference type="InterPro" id="IPR038008">
    <property type="entry name" value="Jag_KH"/>
</dbReference>
<dbReference type="RefSeq" id="WP_126466272.1">
    <property type="nucleotide sequence ID" value="NZ_LR134523.1"/>
</dbReference>
<evidence type="ECO:0000313" key="9">
    <source>
        <dbReference type="EMBL" id="VEJ36386.1"/>
    </source>
</evidence>
<keyword evidence="5 6" id="KW-0961">Cell wall biogenesis/degradation</keyword>
<keyword evidence="4 6" id="KW-0143">Chaperone</keyword>
<dbReference type="InterPro" id="IPR039247">
    <property type="entry name" value="KhpB"/>
</dbReference>
<evidence type="ECO:0000256" key="5">
    <source>
        <dbReference type="ARBA" id="ARBA00023316"/>
    </source>
</evidence>
<dbReference type="InterPro" id="IPR036612">
    <property type="entry name" value="KH_dom_type_1_sf"/>
</dbReference>
<dbReference type="CDD" id="cd02414">
    <property type="entry name" value="KH-II_Jag"/>
    <property type="match status" value="1"/>
</dbReference>
<dbReference type="InterPro" id="IPR032782">
    <property type="entry name" value="KhpB_N"/>
</dbReference>
<dbReference type="SUPFAM" id="SSF54791">
    <property type="entry name" value="Eukaryotic type KH-domain (KH-domain type I)"/>
    <property type="match status" value="1"/>
</dbReference>
<keyword evidence="3 6" id="KW-0133">Cell shape</keyword>
<organism evidence="9 10">
    <name type="scientific">Aedoeadaptatus ivorii</name>
    <dbReference type="NCBI Taxonomy" id="54006"/>
    <lineage>
        <taxon>Bacteria</taxon>
        <taxon>Bacillati</taxon>
        <taxon>Bacillota</taxon>
        <taxon>Tissierellia</taxon>
        <taxon>Tissierellales</taxon>
        <taxon>Peptoniphilaceae</taxon>
        <taxon>Aedoeadaptatus</taxon>
    </lineage>
</organism>
<dbReference type="Pfam" id="PF01424">
    <property type="entry name" value="R3H"/>
    <property type="match status" value="1"/>
</dbReference>
<evidence type="ECO:0000256" key="2">
    <source>
        <dbReference type="ARBA" id="ARBA00022884"/>
    </source>
</evidence>
<dbReference type="InterPro" id="IPR015946">
    <property type="entry name" value="KH_dom-like_a/b"/>
</dbReference>
<accession>A0A448V3K0</accession>
<dbReference type="GO" id="GO:0005737">
    <property type="term" value="C:cytoplasm"/>
    <property type="evidence" value="ECO:0007669"/>
    <property type="project" value="UniProtKB-SubCell"/>
</dbReference>
<evidence type="ECO:0000313" key="10">
    <source>
        <dbReference type="Proteomes" id="UP000269544"/>
    </source>
</evidence>
<dbReference type="GO" id="GO:0009252">
    <property type="term" value="P:peptidoglycan biosynthetic process"/>
    <property type="evidence" value="ECO:0007669"/>
    <property type="project" value="UniProtKB-UniRule"/>
</dbReference>
<dbReference type="SUPFAM" id="SSF82708">
    <property type="entry name" value="R3H domain"/>
    <property type="match status" value="1"/>
</dbReference>
<feature type="compositionally biased region" description="Acidic residues" evidence="7">
    <location>
        <begin position="106"/>
        <end position="119"/>
    </location>
</feature>
<sequence>MSFSIQSAKTVEEAVEKALAELRIDRDRAEVEIIEEPSKGFLGLIGGKDAIVKVSEKIDSKDIVDAILGDELTKDAAPDPSDTQKMRPEPTIVDTPSPSIDRANEEGDEEDDEEAEFDAEERREAEFFEDDDEIEAFIREYVDQILTTLELGYTLSVDFRDRNIEVAIDGKQEETGIVIGKHGSTLNGIQTVLSAMINQRSREFRRVIVDCSGYRKKREATLKRIAGKTANKVLKTGKSAKLEPMDAQERRVIHACLANVEGVRTRSEGKDPHRRVVIHKETSQPS</sequence>
<name>A0A448V3K0_9FIRM</name>
<dbReference type="EMBL" id="LR134523">
    <property type="protein sequence ID" value="VEJ36386.1"/>
    <property type="molecule type" value="Genomic_DNA"/>
</dbReference>
<comment type="function">
    <text evidence="6">A probable RNA chaperone. Forms a complex with KhpA which binds to cellular RNA and controls its expression. Plays a role in peptidoglycan (PG) homeostasis and cell length regulation.</text>
</comment>
<dbReference type="PROSITE" id="PS51061">
    <property type="entry name" value="R3H"/>
    <property type="match status" value="1"/>
</dbReference>
<dbReference type="KEGG" id="piv:NCTC13079_01592"/>
<comment type="subunit">
    <text evidence="6">Forms a complex with KhpA.</text>
</comment>
<dbReference type="Gene3D" id="3.30.1370.50">
    <property type="entry name" value="R3H-like domain"/>
    <property type="match status" value="1"/>
</dbReference>
<dbReference type="GO" id="GO:0003723">
    <property type="term" value="F:RNA binding"/>
    <property type="evidence" value="ECO:0007669"/>
    <property type="project" value="UniProtKB-UniRule"/>
</dbReference>
<evidence type="ECO:0000256" key="7">
    <source>
        <dbReference type="SAM" id="MobiDB-lite"/>
    </source>
</evidence>
<dbReference type="Pfam" id="PF13083">
    <property type="entry name" value="KH_KhpA-B"/>
    <property type="match status" value="1"/>
</dbReference>
<evidence type="ECO:0000259" key="8">
    <source>
        <dbReference type="PROSITE" id="PS51061"/>
    </source>
</evidence>
<dbReference type="CDD" id="cd02644">
    <property type="entry name" value="R3H_jag"/>
    <property type="match status" value="1"/>
</dbReference>
<dbReference type="InterPro" id="IPR038247">
    <property type="entry name" value="Jag_N_dom_sf"/>
</dbReference>
<evidence type="ECO:0000256" key="6">
    <source>
        <dbReference type="HAMAP-Rule" id="MF_00867"/>
    </source>
</evidence>